<dbReference type="InterPro" id="IPR029044">
    <property type="entry name" value="Nucleotide-diphossugar_trans"/>
</dbReference>
<keyword evidence="4" id="KW-1185">Reference proteome</keyword>
<evidence type="ECO:0000313" key="4">
    <source>
        <dbReference type="Proteomes" id="UP000536746"/>
    </source>
</evidence>
<keyword evidence="1" id="KW-0472">Membrane</keyword>
<keyword evidence="1" id="KW-1133">Transmembrane helix</keyword>
<protein>
    <submittedName>
        <fullName evidence="3">Glycosyltransferase family 2 protein</fullName>
    </submittedName>
</protein>
<evidence type="ECO:0000256" key="1">
    <source>
        <dbReference type="SAM" id="Phobius"/>
    </source>
</evidence>
<dbReference type="InterPro" id="IPR001173">
    <property type="entry name" value="Glyco_trans_2-like"/>
</dbReference>
<feature type="transmembrane region" description="Helical" evidence="1">
    <location>
        <begin position="241"/>
        <end position="259"/>
    </location>
</feature>
<dbReference type="Pfam" id="PF00535">
    <property type="entry name" value="Glycos_transf_2"/>
    <property type="match status" value="1"/>
</dbReference>
<dbReference type="Gene3D" id="3.90.550.10">
    <property type="entry name" value="Spore Coat Polysaccharide Biosynthesis Protein SpsA, Chain A"/>
    <property type="match status" value="1"/>
</dbReference>
<feature type="domain" description="Glycosyltransferase 2-like" evidence="2">
    <location>
        <begin position="8"/>
        <end position="156"/>
    </location>
</feature>
<keyword evidence="1" id="KW-0812">Transmembrane</keyword>
<dbReference type="PANTHER" id="PTHR22916">
    <property type="entry name" value="GLYCOSYLTRANSFERASE"/>
    <property type="match status" value="1"/>
</dbReference>
<dbReference type="SUPFAM" id="SSF53448">
    <property type="entry name" value="Nucleotide-diphospho-sugar transferases"/>
    <property type="match status" value="1"/>
</dbReference>
<dbReference type="RefSeq" id="WP_079216976.1">
    <property type="nucleotide sequence ID" value="NZ_CP018845.1"/>
</dbReference>
<organism evidence="3 4">
    <name type="scientific">Herbaspirillum robiniae</name>
    <dbReference type="NCBI Taxonomy" id="2014887"/>
    <lineage>
        <taxon>Bacteria</taxon>
        <taxon>Pseudomonadati</taxon>
        <taxon>Pseudomonadota</taxon>
        <taxon>Betaproteobacteria</taxon>
        <taxon>Burkholderiales</taxon>
        <taxon>Oxalobacteraceae</taxon>
        <taxon>Herbaspirillum</taxon>
    </lineage>
</organism>
<comment type="caution">
    <text evidence="3">The sequence shown here is derived from an EMBL/GenBank/DDBJ whole genome shotgun (WGS) entry which is preliminary data.</text>
</comment>
<dbReference type="EMBL" id="JABFMT010000018">
    <property type="protein sequence ID" value="NUU03205.1"/>
    <property type="molecule type" value="Genomic_DNA"/>
</dbReference>
<accession>A0ABX2M1E7</accession>
<sequence>MSTTPLVTVVMPAYNAAGYIVATIGSVLNQSFTDYELLVINDCSKDNTADIVNKFAAADSRIRLINLPANKGAPAGPRNIGIQQARGKWIAFLDSDDLWHPAKLERQIDLLEKTGARFCSTRMMDFIDPATLNLSDAAPEDHEWISFTQQLIKFRTPTSSVVAERALMLNNPFNEDMSFKAREDLDCWLHCHEEIGRSVKITVPMMGYRIIPGQISGKKWVMFRRHLHVLKQYRFRSGRKMGLGAWVFTFTHFALAVYHRNIKKSL</sequence>
<name>A0ABX2M1E7_9BURK</name>
<dbReference type="Proteomes" id="UP000536746">
    <property type="component" value="Unassembled WGS sequence"/>
</dbReference>
<dbReference type="CDD" id="cd00761">
    <property type="entry name" value="Glyco_tranf_GTA_type"/>
    <property type="match status" value="1"/>
</dbReference>
<reference evidence="3 4" key="1">
    <citation type="journal article" date="2020" name="Front. Plant Sci.">
        <title>Isolation of Rhizosphere Bacteria That Improve Quality and Water Stress Tolerance in Greenhouse Ornamentals.</title>
        <authorList>
            <person name="Nordstedt N.P."/>
            <person name="Jones M.L."/>
        </authorList>
    </citation>
    <scope>NUCLEOTIDE SEQUENCE [LARGE SCALE GENOMIC DNA]</scope>
    <source>
        <strain evidence="3 4">C6C2</strain>
    </source>
</reference>
<evidence type="ECO:0000313" key="3">
    <source>
        <dbReference type="EMBL" id="NUU03205.1"/>
    </source>
</evidence>
<gene>
    <name evidence="3" type="ORF">HNO84_16490</name>
</gene>
<evidence type="ECO:0000259" key="2">
    <source>
        <dbReference type="Pfam" id="PF00535"/>
    </source>
</evidence>
<proteinExistence type="predicted"/>
<dbReference type="PANTHER" id="PTHR22916:SF3">
    <property type="entry name" value="UDP-GLCNAC:BETAGAL BETA-1,3-N-ACETYLGLUCOSAMINYLTRANSFERASE-LIKE PROTEIN 1"/>
    <property type="match status" value="1"/>
</dbReference>